<dbReference type="KEGG" id="ntt:TAO_0302"/>
<dbReference type="InterPro" id="IPR050596">
    <property type="entry name" value="AspAT/PAT-like"/>
</dbReference>
<dbReference type="InterPro" id="IPR004839">
    <property type="entry name" value="Aminotransferase_I/II_large"/>
</dbReference>
<dbReference type="Pfam" id="PF00155">
    <property type="entry name" value="Aminotran_1_2"/>
    <property type="match status" value="1"/>
</dbReference>
<sequence>MIATHKIAQRMNEIPFSSVRRIFERANSLERQGESVIHLDVGQPDFDTPNHIKEAARNAMYDGKNHYTSNYGIIPLRQAIAQKLERENRLTFDPVNEIIVTAGVSSGIMTTMMALLNPGDEVLISEPLFPSYVMAARMAGAIPVTVPTLLENAYQPLQSDLEPLLNAKTRMLVITTPTNPTGAILSKTQLQELASFSIKHDLIVMSDEIYEKLVYEDYSHISIASLPGMRDRTVILNGFSKSYAMTGWRLGYVAAPAELIQAIVRVHQYSVVCANSVAQWGAVAALDGPQTNVACMVSEFDQRRRLVVNLLQEIPEISFIYPQGALYVYVDVSNISESAYQLAEELLEHTRVAVVPWDSKHIRVSYTNHYKNLQIALARIQGFLDKTRQRSAA</sequence>
<dbReference type="AlphaFoldDB" id="A0A1Q2SKP2"/>
<dbReference type="OrthoDB" id="9803354at2"/>
<dbReference type="InterPro" id="IPR015424">
    <property type="entry name" value="PyrdxlP-dep_Trfase"/>
</dbReference>
<dbReference type="PROSITE" id="PS00105">
    <property type="entry name" value="AA_TRANSFER_CLASS_1"/>
    <property type="match status" value="1"/>
</dbReference>
<organism evidence="8 9">
    <name type="scientific">Candidatus Nitrosoglobus terrae</name>
    <dbReference type="NCBI Taxonomy" id="1630141"/>
    <lineage>
        <taxon>Bacteria</taxon>
        <taxon>Pseudomonadati</taxon>
        <taxon>Pseudomonadota</taxon>
        <taxon>Gammaproteobacteria</taxon>
        <taxon>Chromatiales</taxon>
        <taxon>Chromatiaceae</taxon>
        <taxon>Candidatus Nitrosoglobus</taxon>
    </lineage>
</organism>
<dbReference type="GO" id="GO:0008483">
    <property type="term" value="F:transaminase activity"/>
    <property type="evidence" value="ECO:0007669"/>
    <property type="project" value="UniProtKB-KW"/>
</dbReference>
<evidence type="ECO:0000256" key="5">
    <source>
        <dbReference type="ARBA" id="ARBA00022898"/>
    </source>
</evidence>
<keyword evidence="3 6" id="KW-0032">Aminotransferase</keyword>
<dbReference type="InterPro" id="IPR015421">
    <property type="entry name" value="PyrdxlP-dep_Trfase_major"/>
</dbReference>
<proteinExistence type="inferred from homology"/>
<dbReference type="InterPro" id="IPR004838">
    <property type="entry name" value="NHTrfase_class1_PyrdxlP-BS"/>
</dbReference>
<reference evidence="8 9" key="1">
    <citation type="journal article" date="2017" name="ISME J.">
        <title>An acid-tolerant ammonia-oxidizing ?-proteobacterium from soil.</title>
        <authorList>
            <person name="Hayatsu M."/>
            <person name="Tago K."/>
            <person name="Uchiyama I."/>
            <person name="Toyoda A."/>
            <person name="Wang Y."/>
            <person name="Shimomura Y."/>
            <person name="Okubo T."/>
            <person name="Kurisu F."/>
            <person name="Hirono Y."/>
            <person name="Nonaka K."/>
            <person name="Akiyama H."/>
            <person name="Itoh T."/>
            <person name="Takami H."/>
        </authorList>
    </citation>
    <scope>NUCLEOTIDE SEQUENCE [LARGE SCALE GENOMIC DNA]</scope>
    <source>
        <strain evidence="8 9">TAO100</strain>
    </source>
</reference>
<evidence type="ECO:0000313" key="9">
    <source>
        <dbReference type="Proteomes" id="UP000243679"/>
    </source>
</evidence>
<evidence type="ECO:0000256" key="1">
    <source>
        <dbReference type="ARBA" id="ARBA00001933"/>
    </source>
</evidence>
<dbReference type="EMBL" id="AP014836">
    <property type="protein sequence ID" value="BAW79672.1"/>
    <property type="molecule type" value="Genomic_DNA"/>
</dbReference>
<dbReference type="Proteomes" id="UP000243679">
    <property type="component" value="Chromosome"/>
</dbReference>
<dbReference type="CDD" id="cd00609">
    <property type="entry name" value="AAT_like"/>
    <property type="match status" value="1"/>
</dbReference>
<evidence type="ECO:0000256" key="4">
    <source>
        <dbReference type="ARBA" id="ARBA00022679"/>
    </source>
</evidence>
<dbReference type="RefSeq" id="WP_096526299.1">
    <property type="nucleotide sequence ID" value="NZ_AP014836.1"/>
</dbReference>
<protein>
    <recommendedName>
        <fullName evidence="6">Aminotransferase</fullName>
        <ecNumber evidence="6">2.6.1.-</ecNumber>
    </recommendedName>
</protein>
<dbReference type="PANTHER" id="PTHR46383:SF3">
    <property type="entry name" value="ASPARTATE AMINOTRANSFERASE-RELATED"/>
    <property type="match status" value="1"/>
</dbReference>
<comment type="cofactor">
    <cofactor evidence="1 6">
        <name>pyridoxal 5'-phosphate</name>
        <dbReference type="ChEBI" id="CHEBI:597326"/>
    </cofactor>
</comment>
<gene>
    <name evidence="8" type="ORF">TAO_0302</name>
</gene>
<dbReference type="GO" id="GO:0006520">
    <property type="term" value="P:amino acid metabolic process"/>
    <property type="evidence" value="ECO:0007669"/>
    <property type="project" value="InterPro"/>
</dbReference>
<feature type="domain" description="Aminotransferase class I/classII large" evidence="7">
    <location>
        <begin position="35"/>
        <end position="380"/>
    </location>
</feature>
<evidence type="ECO:0000313" key="8">
    <source>
        <dbReference type="EMBL" id="BAW79672.1"/>
    </source>
</evidence>
<dbReference type="Gene3D" id="3.40.640.10">
    <property type="entry name" value="Type I PLP-dependent aspartate aminotransferase-like (Major domain)"/>
    <property type="match status" value="1"/>
</dbReference>
<accession>A0A1Q2SKP2</accession>
<dbReference type="GO" id="GO:0030170">
    <property type="term" value="F:pyridoxal phosphate binding"/>
    <property type="evidence" value="ECO:0007669"/>
    <property type="project" value="InterPro"/>
</dbReference>
<dbReference type="PRINTS" id="PR00753">
    <property type="entry name" value="ACCSYNTHASE"/>
</dbReference>
<keyword evidence="5" id="KW-0663">Pyridoxal phosphate</keyword>
<name>A0A1Q2SKP2_9GAMM</name>
<keyword evidence="9" id="KW-1185">Reference proteome</keyword>
<comment type="similarity">
    <text evidence="2 6">Belongs to the class-I pyridoxal-phosphate-dependent aminotransferase family.</text>
</comment>
<dbReference type="PANTHER" id="PTHR46383">
    <property type="entry name" value="ASPARTATE AMINOTRANSFERASE"/>
    <property type="match status" value="1"/>
</dbReference>
<dbReference type="SUPFAM" id="SSF53383">
    <property type="entry name" value="PLP-dependent transferases"/>
    <property type="match status" value="1"/>
</dbReference>
<dbReference type="Gene3D" id="3.90.1150.10">
    <property type="entry name" value="Aspartate Aminotransferase, domain 1"/>
    <property type="match status" value="1"/>
</dbReference>
<evidence type="ECO:0000256" key="2">
    <source>
        <dbReference type="ARBA" id="ARBA00007441"/>
    </source>
</evidence>
<dbReference type="FunFam" id="3.40.640.10:FF:000033">
    <property type="entry name" value="Aspartate aminotransferase"/>
    <property type="match status" value="1"/>
</dbReference>
<dbReference type="EC" id="2.6.1.-" evidence="6"/>
<keyword evidence="4 6" id="KW-0808">Transferase</keyword>
<evidence type="ECO:0000256" key="6">
    <source>
        <dbReference type="RuleBase" id="RU000481"/>
    </source>
</evidence>
<evidence type="ECO:0000259" key="7">
    <source>
        <dbReference type="Pfam" id="PF00155"/>
    </source>
</evidence>
<evidence type="ECO:0000256" key="3">
    <source>
        <dbReference type="ARBA" id="ARBA00022576"/>
    </source>
</evidence>
<dbReference type="InterPro" id="IPR015422">
    <property type="entry name" value="PyrdxlP-dep_Trfase_small"/>
</dbReference>